<keyword evidence="5" id="KW-0732">Signal</keyword>
<reference evidence="14 15" key="2">
    <citation type="submission" date="2018-07" db="EMBL/GenBank/DDBJ databases">
        <title>Pontibacter sp. 2b14 genomic sequence and assembly.</title>
        <authorList>
            <person name="Du Z.-J."/>
        </authorList>
    </citation>
    <scope>NUCLEOTIDE SEQUENCE [LARGE SCALE GENOMIC DNA]</scope>
    <source>
        <strain evidence="14 15">2b14</strain>
    </source>
</reference>
<protein>
    <submittedName>
        <fullName evidence="14">TonB-dependent receptor</fullName>
    </submittedName>
</protein>
<dbReference type="Gene3D" id="2.60.40.1120">
    <property type="entry name" value="Carboxypeptidase-like, regulatory domain"/>
    <property type="match status" value="1"/>
</dbReference>
<accession>A0A364RJR2</accession>
<dbReference type="SUPFAM" id="SSF56935">
    <property type="entry name" value="Porins"/>
    <property type="match status" value="1"/>
</dbReference>
<comment type="subcellular location">
    <subcellularLocation>
        <location evidence="1 10">Cell outer membrane</location>
        <topology evidence="1 10">Multi-pass membrane protein</topology>
    </subcellularLocation>
</comment>
<evidence type="ECO:0000256" key="11">
    <source>
        <dbReference type="RuleBase" id="RU003357"/>
    </source>
</evidence>
<feature type="domain" description="TonB-dependent receptor-like beta-barrel" evidence="12">
    <location>
        <begin position="498"/>
        <end position="750"/>
    </location>
</feature>
<evidence type="ECO:0000256" key="2">
    <source>
        <dbReference type="ARBA" id="ARBA00022448"/>
    </source>
</evidence>
<sequence length="776" mass="85831">MVQGQSIDQAVVSGKVSAASGGPLTGVTVVLKEAGLGASTDANGRFTLAAVAPGAYTLSFSYIGFETQEKAIQVKASEQLTVAITLQEKAFEINSAEVVGKSATTQVNQQAYAVTAISTKALQNSTSDAKEVLNRVAGVRVLEEGGLGSNASFSLNGFSGDQVKFFLNGLPMNNFSSSLRLSDIPVNTIERIEVYKGVVPVWLGTDALGGAVNIITSKKANYLDASYSVGSFNTHRTSLNGAYTNPASGFTFRGSGNYNYSDNNYKVRVPIVRNGNVETYADVERFHDRYRSATLMLETGWINRKFADNLLFGLIASGNDQQVQTGATMSSVYGGILSNSQSVVPTLKYSKDDLFTKGLNVSLNTAFNYTKSEKIDTLSGVRYNWFGDTTYTRGSRNGEVLRTFNTLDDTDFNSQLNIGYTINPKHSLALNYAFSYFRREAFDKEDPDKPENRFPKSLNKQVAGLAYKADLSEKWTTTLFGKVYLFTTETSKEVGFGSETRRVEGVKVNNNKVGYGFASSYFLLPALQLKASYEHTYRLPEPSEVFGDGLFILANPDLGPEQSDNFNLGAAYGFKLAPDHEINLESSFIYRESKDLIFQNVKISSPYTSYGNLSEVRTLGVEGSIRYNWRELLNLGGNITFQDITDQADSLYDDYSGWSRNFNKGFRQPNKPYLFANANAGLTFKNLVAPNSTIGLNYYYNFAERYFYTWAQNGTREGKAVIPRQLSHNLEVLLSLANGKYNISAECRNLTDELLFDRFLLQKPGRAFYLKLRYVL</sequence>
<dbReference type="Proteomes" id="UP000251692">
    <property type="component" value="Unassembled WGS sequence"/>
</dbReference>
<dbReference type="Pfam" id="PF00593">
    <property type="entry name" value="TonB_dep_Rec_b-barrel"/>
    <property type="match status" value="1"/>
</dbReference>
<evidence type="ECO:0000256" key="8">
    <source>
        <dbReference type="ARBA" id="ARBA00023170"/>
    </source>
</evidence>
<keyword evidence="7 10" id="KW-0472">Membrane</keyword>
<dbReference type="PANTHER" id="PTHR30069">
    <property type="entry name" value="TONB-DEPENDENT OUTER MEMBRANE RECEPTOR"/>
    <property type="match status" value="1"/>
</dbReference>
<evidence type="ECO:0000256" key="7">
    <source>
        <dbReference type="ARBA" id="ARBA00023136"/>
    </source>
</evidence>
<dbReference type="Gene3D" id="2.40.170.20">
    <property type="entry name" value="TonB-dependent receptor, beta-barrel domain"/>
    <property type="match status" value="1"/>
</dbReference>
<evidence type="ECO:0000256" key="4">
    <source>
        <dbReference type="ARBA" id="ARBA00022692"/>
    </source>
</evidence>
<proteinExistence type="inferred from homology"/>
<dbReference type="Pfam" id="PF13715">
    <property type="entry name" value="CarbopepD_reg_2"/>
    <property type="match status" value="1"/>
</dbReference>
<evidence type="ECO:0000256" key="9">
    <source>
        <dbReference type="ARBA" id="ARBA00023237"/>
    </source>
</evidence>
<dbReference type="InterPro" id="IPR012910">
    <property type="entry name" value="Plug_dom"/>
</dbReference>
<evidence type="ECO:0000256" key="5">
    <source>
        <dbReference type="ARBA" id="ARBA00022729"/>
    </source>
</evidence>
<keyword evidence="15" id="KW-1185">Reference proteome</keyword>
<evidence type="ECO:0000259" key="12">
    <source>
        <dbReference type="Pfam" id="PF00593"/>
    </source>
</evidence>
<dbReference type="GO" id="GO:0009279">
    <property type="term" value="C:cell outer membrane"/>
    <property type="evidence" value="ECO:0007669"/>
    <property type="project" value="UniProtKB-SubCell"/>
</dbReference>
<evidence type="ECO:0000256" key="1">
    <source>
        <dbReference type="ARBA" id="ARBA00004571"/>
    </source>
</evidence>
<dbReference type="EMBL" id="QMDV01000001">
    <property type="protein sequence ID" value="RAU84514.1"/>
    <property type="molecule type" value="Genomic_DNA"/>
</dbReference>
<evidence type="ECO:0000313" key="15">
    <source>
        <dbReference type="Proteomes" id="UP000251692"/>
    </source>
</evidence>
<name>A0A364RJR2_9BACT</name>
<gene>
    <name evidence="14" type="ORF">DP923_03180</name>
</gene>
<reference evidence="14 15" key="1">
    <citation type="submission" date="2018-06" db="EMBL/GenBank/DDBJ databases">
        <authorList>
            <person name="Liu Z.-W."/>
        </authorList>
    </citation>
    <scope>NUCLEOTIDE SEQUENCE [LARGE SCALE GENOMIC DNA]</scope>
    <source>
        <strain evidence="14 15">2b14</strain>
    </source>
</reference>
<dbReference type="PROSITE" id="PS52016">
    <property type="entry name" value="TONB_DEPENDENT_REC_3"/>
    <property type="match status" value="1"/>
</dbReference>
<dbReference type="Pfam" id="PF07715">
    <property type="entry name" value="Plug"/>
    <property type="match status" value="1"/>
</dbReference>
<evidence type="ECO:0000256" key="6">
    <source>
        <dbReference type="ARBA" id="ARBA00023077"/>
    </source>
</evidence>
<dbReference type="GO" id="GO:0044718">
    <property type="term" value="P:siderophore transmembrane transport"/>
    <property type="evidence" value="ECO:0007669"/>
    <property type="project" value="TreeGrafter"/>
</dbReference>
<keyword evidence="2 10" id="KW-0813">Transport</keyword>
<dbReference type="InterPro" id="IPR036942">
    <property type="entry name" value="Beta-barrel_TonB_sf"/>
</dbReference>
<keyword evidence="6 11" id="KW-0798">TonB box</keyword>
<dbReference type="AlphaFoldDB" id="A0A364RJR2"/>
<feature type="domain" description="TonB-dependent receptor plug" evidence="13">
    <location>
        <begin position="109"/>
        <end position="211"/>
    </location>
</feature>
<dbReference type="InterPro" id="IPR008969">
    <property type="entry name" value="CarboxyPept-like_regulatory"/>
</dbReference>
<evidence type="ECO:0000259" key="13">
    <source>
        <dbReference type="Pfam" id="PF07715"/>
    </source>
</evidence>
<dbReference type="Gene3D" id="2.170.130.10">
    <property type="entry name" value="TonB-dependent receptor, plug domain"/>
    <property type="match status" value="1"/>
</dbReference>
<dbReference type="SUPFAM" id="SSF49464">
    <property type="entry name" value="Carboxypeptidase regulatory domain-like"/>
    <property type="match status" value="1"/>
</dbReference>
<keyword evidence="9 10" id="KW-0998">Cell outer membrane</keyword>
<organism evidence="14 15">
    <name type="scientific">Pontibacter arcticus</name>
    <dbReference type="NCBI Taxonomy" id="2080288"/>
    <lineage>
        <taxon>Bacteria</taxon>
        <taxon>Pseudomonadati</taxon>
        <taxon>Bacteroidota</taxon>
        <taxon>Cytophagia</taxon>
        <taxon>Cytophagales</taxon>
        <taxon>Hymenobacteraceae</taxon>
        <taxon>Pontibacter</taxon>
    </lineage>
</organism>
<dbReference type="PANTHER" id="PTHR30069:SF29">
    <property type="entry name" value="HEMOGLOBIN AND HEMOGLOBIN-HAPTOGLOBIN-BINDING PROTEIN 1-RELATED"/>
    <property type="match status" value="1"/>
</dbReference>
<comment type="similarity">
    <text evidence="10 11">Belongs to the TonB-dependent receptor family.</text>
</comment>
<dbReference type="InterPro" id="IPR000531">
    <property type="entry name" value="Beta-barrel_TonB"/>
</dbReference>
<dbReference type="GO" id="GO:0015344">
    <property type="term" value="F:siderophore uptake transmembrane transporter activity"/>
    <property type="evidence" value="ECO:0007669"/>
    <property type="project" value="TreeGrafter"/>
</dbReference>
<keyword evidence="3 10" id="KW-1134">Transmembrane beta strand</keyword>
<dbReference type="OrthoDB" id="9812892at2"/>
<keyword evidence="4 10" id="KW-0812">Transmembrane</keyword>
<comment type="caution">
    <text evidence="14">The sequence shown here is derived from an EMBL/GenBank/DDBJ whole genome shotgun (WGS) entry which is preliminary data.</text>
</comment>
<evidence type="ECO:0000256" key="3">
    <source>
        <dbReference type="ARBA" id="ARBA00022452"/>
    </source>
</evidence>
<dbReference type="InterPro" id="IPR037066">
    <property type="entry name" value="Plug_dom_sf"/>
</dbReference>
<evidence type="ECO:0000313" key="14">
    <source>
        <dbReference type="EMBL" id="RAU84514.1"/>
    </source>
</evidence>
<keyword evidence="8 14" id="KW-0675">Receptor</keyword>
<evidence type="ECO:0000256" key="10">
    <source>
        <dbReference type="PROSITE-ProRule" id="PRU01360"/>
    </source>
</evidence>
<dbReference type="InterPro" id="IPR039426">
    <property type="entry name" value="TonB-dep_rcpt-like"/>
</dbReference>